<gene>
    <name evidence="1" type="ORF">BU26DRAFT_408922</name>
</gene>
<sequence length="74" mass="8781">DGRLSYDERTFRYTRTSSRNKHFDSQHLPSLTGLLAQNLLACAHPKCTKMVCKFRNMDEYRAHQPRVHHIELRP</sequence>
<proteinExistence type="predicted"/>
<organism evidence="1 2">
    <name type="scientific">Trematosphaeria pertusa</name>
    <dbReference type="NCBI Taxonomy" id="390896"/>
    <lineage>
        <taxon>Eukaryota</taxon>
        <taxon>Fungi</taxon>
        <taxon>Dikarya</taxon>
        <taxon>Ascomycota</taxon>
        <taxon>Pezizomycotina</taxon>
        <taxon>Dothideomycetes</taxon>
        <taxon>Pleosporomycetidae</taxon>
        <taxon>Pleosporales</taxon>
        <taxon>Massarineae</taxon>
        <taxon>Trematosphaeriaceae</taxon>
        <taxon>Trematosphaeria</taxon>
    </lineage>
</organism>
<accession>A0A6A6HTW4</accession>
<evidence type="ECO:0000313" key="2">
    <source>
        <dbReference type="Proteomes" id="UP000800094"/>
    </source>
</evidence>
<dbReference type="OrthoDB" id="4485682at2759"/>
<name>A0A6A6HTW4_9PLEO</name>
<keyword evidence="2" id="KW-1185">Reference proteome</keyword>
<dbReference type="EMBL" id="ML987212">
    <property type="protein sequence ID" value="KAF2241359.1"/>
    <property type="molecule type" value="Genomic_DNA"/>
</dbReference>
<dbReference type="Proteomes" id="UP000800094">
    <property type="component" value="Unassembled WGS sequence"/>
</dbReference>
<reference evidence="1" key="1">
    <citation type="journal article" date="2020" name="Stud. Mycol.">
        <title>101 Dothideomycetes genomes: a test case for predicting lifestyles and emergence of pathogens.</title>
        <authorList>
            <person name="Haridas S."/>
            <person name="Albert R."/>
            <person name="Binder M."/>
            <person name="Bloem J."/>
            <person name="Labutti K."/>
            <person name="Salamov A."/>
            <person name="Andreopoulos B."/>
            <person name="Baker S."/>
            <person name="Barry K."/>
            <person name="Bills G."/>
            <person name="Bluhm B."/>
            <person name="Cannon C."/>
            <person name="Castanera R."/>
            <person name="Culley D."/>
            <person name="Daum C."/>
            <person name="Ezra D."/>
            <person name="Gonzalez J."/>
            <person name="Henrissat B."/>
            <person name="Kuo A."/>
            <person name="Liang C."/>
            <person name="Lipzen A."/>
            <person name="Lutzoni F."/>
            <person name="Magnuson J."/>
            <person name="Mondo S."/>
            <person name="Nolan M."/>
            <person name="Ohm R."/>
            <person name="Pangilinan J."/>
            <person name="Park H.-J."/>
            <person name="Ramirez L."/>
            <person name="Alfaro M."/>
            <person name="Sun H."/>
            <person name="Tritt A."/>
            <person name="Yoshinaga Y."/>
            <person name="Zwiers L.-H."/>
            <person name="Turgeon B."/>
            <person name="Goodwin S."/>
            <person name="Spatafora J."/>
            <person name="Crous P."/>
            <person name="Grigoriev I."/>
        </authorList>
    </citation>
    <scope>NUCLEOTIDE SEQUENCE</scope>
    <source>
        <strain evidence="1">CBS 122368</strain>
    </source>
</reference>
<feature type="non-terminal residue" evidence="1">
    <location>
        <position position="1"/>
    </location>
</feature>
<dbReference type="GeneID" id="54576231"/>
<protein>
    <submittedName>
        <fullName evidence="1">Uncharacterized protein</fullName>
    </submittedName>
</protein>
<dbReference type="RefSeq" id="XP_033676363.1">
    <property type="nucleotide sequence ID" value="XM_033822901.1"/>
</dbReference>
<evidence type="ECO:0000313" key="1">
    <source>
        <dbReference type="EMBL" id="KAF2241359.1"/>
    </source>
</evidence>
<dbReference type="AlphaFoldDB" id="A0A6A6HTW4"/>
<feature type="non-terminal residue" evidence="1">
    <location>
        <position position="74"/>
    </location>
</feature>